<keyword evidence="2" id="KW-1185">Reference proteome</keyword>
<reference evidence="1" key="1">
    <citation type="submission" date="2022-10" db="EMBL/GenBank/DDBJ databases">
        <title>Tapping the CABI collections for fungal endophytes: first genome assemblies for Collariella, Neodidymelliopsis, Ascochyta clinopodiicola, Didymella pomorum, Didymosphaeria variabile, Neocosmospora piperis and Neocucurbitaria cava.</title>
        <authorList>
            <person name="Hill R."/>
        </authorList>
    </citation>
    <scope>NUCLEOTIDE SEQUENCE</scope>
    <source>
        <strain evidence="1">IMI 366586</strain>
    </source>
</reference>
<dbReference type="EMBL" id="JAPEUR010000094">
    <property type="protein sequence ID" value="KAJ4321507.1"/>
    <property type="molecule type" value="Genomic_DNA"/>
</dbReference>
<comment type="caution">
    <text evidence="1">The sequence shown here is derived from an EMBL/GenBank/DDBJ whole genome shotgun (WGS) entry which is preliminary data.</text>
</comment>
<dbReference type="OrthoDB" id="7464126at2759"/>
<protein>
    <submittedName>
        <fullName evidence="1">Uncharacterized protein</fullName>
    </submittedName>
</protein>
<dbReference type="Gene3D" id="1.20.1170.10">
    <property type="match status" value="1"/>
</dbReference>
<evidence type="ECO:0000313" key="1">
    <source>
        <dbReference type="EMBL" id="KAJ4321507.1"/>
    </source>
</evidence>
<accession>A0A9W9BQE9</accession>
<organism evidence="1 2">
    <name type="scientific">Fusarium piperis</name>
    <dbReference type="NCBI Taxonomy" id="1435070"/>
    <lineage>
        <taxon>Eukaryota</taxon>
        <taxon>Fungi</taxon>
        <taxon>Dikarya</taxon>
        <taxon>Ascomycota</taxon>
        <taxon>Pezizomycotina</taxon>
        <taxon>Sordariomycetes</taxon>
        <taxon>Hypocreomycetidae</taxon>
        <taxon>Hypocreales</taxon>
        <taxon>Nectriaceae</taxon>
        <taxon>Fusarium</taxon>
        <taxon>Fusarium solani species complex</taxon>
    </lineage>
</organism>
<gene>
    <name evidence="1" type="ORF">N0V84_005310</name>
</gene>
<dbReference type="SUPFAM" id="SSF58100">
    <property type="entry name" value="Bacterial hemolysins"/>
    <property type="match status" value="1"/>
</dbReference>
<evidence type="ECO:0000313" key="2">
    <source>
        <dbReference type="Proteomes" id="UP001140502"/>
    </source>
</evidence>
<sequence>MAAADINILSIARAFDELSSPIERLLKHPKDKADGDEQASTRFVLDNDFFYHVQTHVKTGAEFPDDKRLFEKVYSPDYFKSWLQEDVEYRKMWQGVTAVSQHCRFFLHEGIYRIINLAHYINSFSSDVVDLLEVLAEMLRIISDRSVPFSSGEATDARLNIKEILQVLQDSSLETSKRTASVLKETERFAVTTSEDQVVLDALNELLKNLVPKDVDTDNWEKWKGLQSIQKITALAPSHKAVQVHIDAMRKALTEVHDALTSMDTTTSRMIKAVSLMGDQARPERADYGVAGAKLGKAVATCKQVAQLAQGFAKQAAQS</sequence>
<proteinExistence type="predicted"/>
<name>A0A9W9BQE9_9HYPO</name>
<dbReference type="AlphaFoldDB" id="A0A9W9BQE9"/>
<dbReference type="Proteomes" id="UP001140502">
    <property type="component" value="Unassembled WGS sequence"/>
</dbReference>